<dbReference type="GO" id="GO:0006450">
    <property type="term" value="P:regulation of translational fidelity"/>
    <property type="evidence" value="ECO:0007669"/>
    <property type="project" value="TreeGrafter"/>
</dbReference>
<dbReference type="PANTHER" id="PTHR17490:SF18">
    <property type="entry name" value="THREONYLCARBAMOYL-AMP SYNTHASE"/>
    <property type="match status" value="1"/>
</dbReference>
<feature type="domain" description="YrdC-like" evidence="10">
    <location>
        <begin position="10"/>
        <end position="193"/>
    </location>
</feature>
<dbReference type="InterPro" id="IPR006070">
    <property type="entry name" value="Sua5-like_dom"/>
</dbReference>
<evidence type="ECO:0000256" key="3">
    <source>
        <dbReference type="ARBA" id="ARBA00022679"/>
    </source>
</evidence>
<dbReference type="Proteomes" id="UP000239936">
    <property type="component" value="Unassembled WGS sequence"/>
</dbReference>
<comment type="caution">
    <text evidence="11">The sequence shown here is derived from an EMBL/GenBank/DDBJ whole genome shotgun (WGS) entry which is preliminary data.</text>
</comment>
<evidence type="ECO:0000256" key="5">
    <source>
        <dbReference type="ARBA" id="ARBA00022695"/>
    </source>
</evidence>
<dbReference type="GO" id="GO:0000049">
    <property type="term" value="F:tRNA binding"/>
    <property type="evidence" value="ECO:0007669"/>
    <property type="project" value="TreeGrafter"/>
</dbReference>
<dbReference type="EMBL" id="PPGH01000034">
    <property type="protein sequence ID" value="PQJ96549.1"/>
    <property type="molecule type" value="Genomic_DNA"/>
</dbReference>
<dbReference type="GO" id="GO:0005524">
    <property type="term" value="F:ATP binding"/>
    <property type="evidence" value="ECO:0007669"/>
    <property type="project" value="UniProtKB-UniRule"/>
</dbReference>
<keyword evidence="7 9" id="KW-0067">ATP-binding</keyword>
<dbReference type="PANTHER" id="PTHR17490">
    <property type="entry name" value="SUA5"/>
    <property type="match status" value="1"/>
</dbReference>
<dbReference type="GO" id="GO:0003725">
    <property type="term" value="F:double-stranded RNA binding"/>
    <property type="evidence" value="ECO:0007669"/>
    <property type="project" value="InterPro"/>
</dbReference>
<dbReference type="GO" id="GO:0005737">
    <property type="term" value="C:cytoplasm"/>
    <property type="evidence" value="ECO:0007669"/>
    <property type="project" value="UniProtKB-SubCell"/>
</dbReference>
<keyword evidence="2 9" id="KW-0963">Cytoplasm</keyword>
<evidence type="ECO:0000259" key="10">
    <source>
        <dbReference type="PROSITE" id="PS51163"/>
    </source>
</evidence>
<dbReference type="InterPro" id="IPR023535">
    <property type="entry name" value="TC-AMP_synthase"/>
</dbReference>
<dbReference type="OrthoDB" id="9814580at2"/>
<reference evidence="11 12" key="1">
    <citation type="submission" date="2018-01" db="EMBL/GenBank/DDBJ databases">
        <title>The complete genome sequence of Chromatium okenii LaCa, a purple sulfur bacterium with a turbulent life.</title>
        <authorList>
            <person name="Luedin S.M."/>
            <person name="Liechti N."/>
            <person name="Storelli N."/>
            <person name="Danza F."/>
            <person name="Wittwer M."/>
            <person name="Pothier J.F."/>
            <person name="Tonolla M.A."/>
        </authorList>
    </citation>
    <scope>NUCLEOTIDE SEQUENCE [LARGE SCALE GENOMIC DNA]</scope>
    <source>
        <strain evidence="11 12">LaCa</strain>
    </source>
</reference>
<dbReference type="InterPro" id="IPR050156">
    <property type="entry name" value="TC-AMP_synthase_SUA5"/>
</dbReference>
<evidence type="ECO:0000256" key="2">
    <source>
        <dbReference type="ARBA" id="ARBA00022490"/>
    </source>
</evidence>
<dbReference type="GO" id="GO:0002949">
    <property type="term" value="P:tRNA threonylcarbamoyladenosine modification"/>
    <property type="evidence" value="ECO:0007669"/>
    <property type="project" value="UniProtKB-UniRule"/>
</dbReference>
<name>A0A2S7XS30_9GAMM</name>
<keyword evidence="5 9" id="KW-0548">Nucleotidyltransferase</keyword>
<dbReference type="AlphaFoldDB" id="A0A2S7XS30"/>
<keyword evidence="12" id="KW-1185">Reference proteome</keyword>
<dbReference type="InterPro" id="IPR017945">
    <property type="entry name" value="DHBP_synth_RibB-like_a/b_dom"/>
</dbReference>
<comment type="similarity">
    <text evidence="9">Belongs to the SUA5 family. TsaC subfamily.</text>
</comment>
<protein>
    <recommendedName>
        <fullName evidence="9">Threonylcarbamoyl-AMP synthase</fullName>
        <shortName evidence="9">TC-AMP synthase</shortName>
        <ecNumber evidence="9">2.7.7.87</ecNumber>
    </recommendedName>
    <alternativeName>
        <fullName evidence="9">L-threonylcarbamoyladenylate synthase</fullName>
    </alternativeName>
    <alternativeName>
        <fullName evidence="9">t(6)A37 threonylcarbamoyladenosine biosynthesis protein TsaC</fullName>
    </alternativeName>
    <alternativeName>
        <fullName evidence="9">tRNA threonylcarbamoyladenosine biosynthesis protein TsaC</fullName>
    </alternativeName>
</protein>
<organism evidence="11 12">
    <name type="scientific">Chromatium okenii</name>
    <dbReference type="NCBI Taxonomy" id="61644"/>
    <lineage>
        <taxon>Bacteria</taxon>
        <taxon>Pseudomonadati</taxon>
        <taxon>Pseudomonadota</taxon>
        <taxon>Gammaproteobacteria</taxon>
        <taxon>Chromatiales</taxon>
        <taxon>Chromatiaceae</taxon>
        <taxon>Chromatium</taxon>
    </lineage>
</organism>
<comment type="subcellular location">
    <subcellularLocation>
        <location evidence="1 9">Cytoplasm</location>
    </subcellularLocation>
</comment>
<keyword evidence="4 9" id="KW-0819">tRNA processing</keyword>
<dbReference type="SUPFAM" id="SSF55821">
    <property type="entry name" value="YrdC/RibB"/>
    <property type="match status" value="1"/>
</dbReference>
<evidence type="ECO:0000256" key="9">
    <source>
        <dbReference type="HAMAP-Rule" id="MF_01852"/>
    </source>
</evidence>
<gene>
    <name evidence="9" type="primary">tsaC</name>
    <name evidence="11" type="ORF">CXB77_06895</name>
</gene>
<evidence type="ECO:0000256" key="7">
    <source>
        <dbReference type="ARBA" id="ARBA00022840"/>
    </source>
</evidence>
<accession>A0A2S7XS30</accession>
<comment type="function">
    <text evidence="9">Required for the formation of a threonylcarbamoyl group on adenosine at position 37 (t(6)A37) in tRNAs that read codons beginning with adenine. Catalyzes the conversion of L-threonine, HCO(3)(-)/CO(2) and ATP to give threonylcarbamoyl-AMP (TC-AMP) as the acyladenylate intermediate, with the release of diphosphate.</text>
</comment>
<evidence type="ECO:0000256" key="1">
    <source>
        <dbReference type="ARBA" id="ARBA00004496"/>
    </source>
</evidence>
<proteinExistence type="inferred from homology"/>
<dbReference type="EC" id="2.7.7.87" evidence="9"/>
<evidence type="ECO:0000256" key="6">
    <source>
        <dbReference type="ARBA" id="ARBA00022741"/>
    </source>
</evidence>
<dbReference type="GO" id="GO:0061710">
    <property type="term" value="F:L-threonylcarbamoyladenylate synthase"/>
    <property type="evidence" value="ECO:0007669"/>
    <property type="project" value="UniProtKB-EC"/>
</dbReference>
<dbReference type="Gene3D" id="3.90.870.10">
    <property type="entry name" value="DHBP synthase"/>
    <property type="match status" value="1"/>
</dbReference>
<comment type="catalytic activity">
    <reaction evidence="8 9">
        <text>L-threonine + hydrogencarbonate + ATP = L-threonylcarbamoyladenylate + diphosphate + H2O</text>
        <dbReference type="Rhea" id="RHEA:36407"/>
        <dbReference type="ChEBI" id="CHEBI:15377"/>
        <dbReference type="ChEBI" id="CHEBI:17544"/>
        <dbReference type="ChEBI" id="CHEBI:30616"/>
        <dbReference type="ChEBI" id="CHEBI:33019"/>
        <dbReference type="ChEBI" id="CHEBI:57926"/>
        <dbReference type="ChEBI" id="CHEBI:73682"/>
        <dbReference type="EC" id="2.7.7.87"/>
    </reaction>
</comment>
<keyword evidence="3 9" id="KW-0808">Transferase</keyword>
<sequence>MNNAQMRYSSHHLRRAVLALRHGGVVAYPTEAVYGLGCDPWNPLAVARVLAMKQREPAKGLIVIAADIIQLLPFIGSLPTERQAEIVASWPGPNTWLVPVLPTTPRWLTGQFATLAVRVTAHPLAAALCRSYGGAIVSTSANRAARRPARTALQLRRALTTQPDVCLVGACGEQRTSLIRDAQTGRMVRLAELEWGERLALRAILCHPIKTDVLSKNTRTSCTTVQALRSSLLKNNAT</sequence>
<evidence type="ECO:0000313" key="12">
    <source>
        <dbReference type="Proteomes" id="UP000239936"/>
    </source>
</evidence>
<keyword evidence="6 9" id="KW-0547">Nucleotide-binding</keyword>
<evidence type="ECO:0000313" key="11">
    <source>
        <dbReference type="EMBL" id="PQJ96549.1"/>
    </source>
</evidence>
<dbReference type="HAMAP" id="MF_01852">
    <property type="entry name" value="TsaC"/>
    <property type="match status" value="1"/>
</dbReference>
<evidence type="ECO:0000256" key="8">
    <source>
        <dbReference type="ARBA" id="ARBA00048366"/>
    </source>
</evidence>
<dbReference type="PROSITE" id="PS51163">
    <property type="entry name" value="YRDC"/>
    <property type="match status" value="1"/>
</dbReference>
<evidence type="ECO:0000256" key="4">
    <source>
        <dbReference type="ARBA" id="ARBA00022694"/>
    </source>
</evidence>
<dbReference type="Pfam" id="PF01300">
    <property type="entry name" value="Sua5_yciO_yrdC"/>
    <property type="match status" value="1"/>
</dbReference>